<dbReference type="AlphaFoldDB" id="A0A363ULR8"/>
<dbReference type="PANTHER" id="PTHR42912">
    <property type="entry name" value="METHYLTRANSFERASE"/>
    <property type="match status" value="1"/>
</dbReference>
<comment type="caution">
    <text evidence="2">The sequence shown here is derived from an EMBL/GenBank/DDBJ whole genome shotgun (WGS) entry which is preliminary data.</text>
</comment>
<keyword evidence="2" id="KW-0489">Methyltransferase</keyword>
<dbReference type="GO" id="GO:0032259">
    <property type="term" value="P:methylation"/>
    <property type="evidence" value="ECO:0007669"/>
    <property type="project" value="UniProtKB-KW"/>
</dbReference>
<dbReference type="InterPro" id="IPR050508">
    <property type="entry name" value="Methyltransf_Superfamily"/>
</dbReference>
<keyword evidence="2" id="KW-0808">Transferase</keyword>
<dbReference type="PANTHER" id="PTHR42912:SF93">
    <property type="entry name" value="N6-ADENOSINE-METHYLTRANSFERASE TMT1A"/>
    <property type="match status" value="1"/>
</dbReference>
<keyword evidence="3" id="KW-1185">Reference proteome</keyword>
<reference evidence="2 3" key="1">
    <citation type="submission" date="2018-05" db="EMBL/GenBank/DDBJ databases">
        <title>Abyssibacter profundi OUC007T gen. nov., sp. nov, a marine bacterium isolated from seawater of the Mariana Trench.</title>
        <authorList>
            <person name="Zhou S."/>
        </authorList>
    </citation>
    <scope>NUCLEOTIDE SEQUENCE [LARGE SCALE GENOMIC DNA]</scope>
    <source>
        <strain evidence="2 3">OUC007</strain>
    </source>
</reference>
<dbReference type="OrthoDB" id="9760689at2"/>
<dbReference type="EMBL" id="QEQK01000005">
    <property type="protein sequence ID" value="PWN56369.1"/>
    <property type="molecule type" value="Genomic_DNA"/>
</dbReference>
<evidence type="ECO:0000313" key="3">
    <source>
        <dbReference type="Proteomes" id="UP000251800"/>
    </source>
</evidence>
<dbReference type="CDD" id="cd02440">
    <property type="entry name" value="AdoMet_MTases"/>
    <property type="match status" value="1"/>
</dbReference>
<evidence type="ECO:0000259" key="1">
    <source>
        <dbReference type="Pfam" id="PF13649"/>
    </source>
</evidence>
<dbReference type="Gene3D" id="3.40.50.150">
    <property type="entry name" value="Vaccinia Virus protein VP39"/>
    <property type="match status" value="1"/>
</dbReference>
<dbReference type="InterPro" id="IPR041698">
    <property type="entry name" value="Methyltransf_25"/>
</dbReference>
<dbReference type="SUPFAM" id="SSF53335">
    <property type="entry name" value="S-adenosyl-L-methionine-dependent methyltransferases"/>
    <property type="match status" value="1"/>
</dbReference>
<evidence type="ECO:0000313" key="2">
    <source>
        <dbReference type="EMBL" id="PWN56369.1"/>
    </source>
</evidence>
<dbReference type="RefSeq" id="WP_109719563.1">
    <property type="nucleotide sequence ID" value="NZ_QEQK01000005.1"/>
</dbReference>
<feature type="domain" description="Methyltransferase" evidence="1">
    <location>
        <begin position="43"/>
        <end position="139"/>
    </location>
</feature>
<dbReference type="InterPro" id="IPR029063">
    <property type="entry name" value="SAM-dependent_MTases_sf"/>
</dbReference>
<accession>A0A363ULR8</accession>
<protein>
    <submittedName>
        <fullName evidence="2">Class I SAM-dependent methyltransferase</fullName>
    </submittedName>
</protein>
<dbReference type="Pfam" id="PF13649">
    <property type="entry name" value="Methyltransf_25"/>
    <property type="match status" value="1"/>
</dbReference>
<proteinExistence type="predicted"/>
<gene>
    <name evidence="2" type="ORF">DEH80_05885</name>
</gene>
<dbReference type="Proteomes" id="UP000251800">
    <property type="component" value="Unassembled WGS sequence"/>
</dbReference>
<sequence>MDTRSLYDDNAAKWARNKPSSLSDFTGRPAVFELCGDVTALDVLDLGCGEGYCSRELMRRGAGSMLGIELSAEMVDIARQQEASLGQGIRYRQGNAVALTGVPSAGFDLVTAVFLYNYLTAEQMQASFAEVYRVLRDGGAFVFSVPHPALGFIRTQHAAPFYFDTLDAGYFSGTDRQFQGEIWRRDGTRLPVQMVHKTLSHYFEALGQAGFSCLPEIRELGVRQEHMALDSDFFGPVQDIPLHLAVRIRKR</sequence>
<dbReference type="GO" id="GO:0008168">
    <property type="term" value="F:methyltransferase activity"/>
    <property type="evidence" value="ECO:0007669"/>
    <property type="project" value="UniProtKB-KW"/>
</dbReference>
<name>A0A363ULR8_9GAMM</name>
<organism evidence="2 3">
    <name type="scientific">Abyssibacter profundi</name>
    <dbReference type="NCBI Taxonomy" id="2182787"/>
    <lineage>
        <taxon>Bacteria</taxon>
        <taxon>Pseudomonadati</taxon>
        <taxon>Pseudomonadota</taxon>
        <taxon>Gammaproteobacteria</taxon>
        <taxon>Chromatiales</taxon>
        <taxon>Oceanococcaceae</taxon>
        <taxon>Abyssibacter</taxon>
    </lineage>
</organism>